<feature type="domain" description="PPM-type phosphatase" evidence="2">
    <location>
        <begin position="193"/>
        <end position="407"/>
    </location>
</feature>
<dbReference type="RefSeq" id="WP_230788838.1">
    <property type="nucleotide sequence ID" value="NZ_JAJNCO010000003.1"/>
</dbReference>
<dbReference type="PANTHER" id="PTHR43156">
    <property type="entry name" value="STAGE II SPORULATION PROTEIN E-RELATED"/>
    <property type="match status" value="1"/>
</dbReference>
<dbReference type="Gene3D" id="3.60.40.10">
    <property type="entry name" value="PPM-type phosphatase domain"/>
    <property type="match status" value="1"/>
</dbReference>
<dbReference type="PROSITE" id="PS51746">
    <property type="entry name" value="PPM_2"/>
    <property type="match status" value="1"/>
</dbReference>
<dbReference type="SMART" id="SM00065">
    <property type="entry name" value="GAF"/>
    <property type="match status" value="1"/>
</dbReference>
<dbReference type="SUPFAM" id="SSF81606">
    <property type="entry name" value="PP2C-like"/>
    <property type="match status" value="1"/>
</dbReference>
<dbReference type="SMART" id="SM00331">
    <property type="entry name" value="PP2C_SIG"/>
    <property type="match status" value="1"/>
</dbReference>
<gene>
    <name evidence="3" type="ORF">LQ384_07190</name>
</gene>
<organism evidence="3 4">
    <name type="scientific">Rhodococcus rhodochrous</name>
    <dbReference type="NCBI Taxonomy" id="1829"/>
    <lineage>
        <taxon>Bacteria</taxon>
        <taxon>Bacillati</taxon>
        <taxon>Actinomycetota</taxon>
        <taxon>Actinomycetes</taxon>
        <taxon>Mycobacteriales</taxon>
        <taxon>Nocardiaceae</taxon>
        <taxon>Rhodococcus</taxon>
    </lineage>
</organism>
<accession>A0AAW4XD37</accession>
<dbReference type="SUPFAM" id="SSF55781">
    <property type="entry name" value="GAF domain-like"/>
    <property type="match status" value="1"/>
</dbReference>
<reference evidence="3" key="1">
    <citation type="submission" date="2021-11" db="EMBL/GenBank/DDBJ databases">
        <title>Development of a sustainable strategy for remediation of hydrocarbon-contaminated territories based on the waste exchange concept.</title>
        <authorList>
            <person name="Elkin A."/>
        </authorList>
    </citation>
    <scope>NUCLEOTIDE SEQUENCE</scope>
    <source>
        <strain evidence="3">IEGM 757</strain>
    </source>
</reference>
<dbReference type="InterPro" id="IPR036457">
    <property type="entry name" value="PPM-type-like_dom_sf"/>
</dbReference>
<name>A0AAW4XD37_RHORH</name>
<dbReference type="PANTHER" id="PTHR43156:SF2">
    <property type="entry name" value="STAGE II SPORULATION PROTEIN E"/>
    <property type="match status" value="1"/>
</dbReference>
<dbReference type="InterPro" id="IPR001932">
    <property type="entry name" value="PPM-type_phosphatase-like_dom"/>
</dbReference>
<dbReference type="AlphaFoldDB" id="A0AAW4XD37"/>
<evidence type="ECO:0000313" key="3">
    <source>
        <dbReference type="EMBL" id="MCD2110877.1"/>
    </source>
</evidence>
<proteinExistence type="predicted"/>
<dbReference type="Pfam" id="PF07228">
    <property type="entry name" value="SpoIIE"/>
    <property type="match status" value="1"/>
</dbReference>
<comment type="caution">
    <text evidence="3">The sequence shown here is derived from an EMBL/GenBank/DDBJ whole genome shotgun (WGS) entry which is preliminary data.</text>
</comment>
<dbReference type="Proteomes" id="UP001198630">
    <property type="component" value="Unassembled WGS sequence"/>
</dbReference>
<dbReference type="GO" id="GO:0016791">
    <property type="term" value="F:phosphatase activity"/>
    <property type="evidence" value="ECO:0007669"/>
    <property type="project" value="TreeGrafter"/>
</dbReference>
<dbReference type="InterPro" id="IPR052016">
    <property type="entry name" value="Bact_Sigma-Reg"/>
</dbReference>
<sequence length="411" mass="44667">MTSEAPLLPDHLEGERMRDVERLELLDTPHEERFDKITRMACRVFGVPMASVSLMDHDRQWFKSILGLQLSEVPRERTVCRTTIARAYERPDDPALVLPDAATDPAFMDIPGIGGEGGIRFYAGYPLFGPTGHPVGTFCIYDTEERSLDPDQLDTFAELAEWAQRELDRSDELERAAEIQRQLLPRPLPDLPGYGIATVCLPAYMVGGDFFDHYRLRDGVVITVADVMGKGLGAAILSSAVRSSLRGVGRVFDRFGRPEGVLETGLALSVAAEHLAEDFEHTGTFVTAFVAAIDFSTGHIEFADAGHGLAAIRRADGEVEPLHGGGPPLGILPETTWISATAQLNPGDTLVVCSDGLLDLLDEQSDPAALCRFVASHTTPEALVDAAQALTESEPPLDDVTVVAIRRNEVL</sequence>
<dbReference type="InterPro" id="IPR003018">
    <property type="entry name" value="GAF"/>
</dbReference>
<dbReference type="InterPro" id="IPR029016">
    <property type="entry name" value="GAF-like_dom_sf"/>
</dbReference>
<evidence type="ECO:0000256" key="1">
    <source>
        <dbReference type="ARBA" id="ARBA00022801"/>
    </source>
</evidence>
<keyword evidence="1" id="KW-0378">Hydrolase</keyword>
<protein>
    <submittedName>
        <fullName evidence="3">SpoIIE family protein phosphatase</fullName>
    </submittedName>
</protein>
<dbReference type="EMBL" id="JAJNCO010000003">
    <property type="protein sequence ID" value="MCD2110877.1"/>
    <property type="molecule type" value="Genomic_DNA"/>
</dbReference>
<evidence type="ECO:0000259" key="2">
    <source>
        <dbReference type="PROSITE" id="PS51746"/>
    </source>
</evidence>
<dbReference type="Pfam" id="PF01590">
    <property type="entry name" value="GAF"/>
    <property type="match status" value="1"/>
</dbReference>
<dbReference type="Gene3D" id="3.30.450.40">
    <property type="match status" value="1"/>
</dbReference>
<evidence type="ECO:0000313" key="4">
    <source>
        <dbReference type="Proteomes" id="UP001198630"/>
    </source>
</evidence>